<keyword evidence="5 13" id="KW-0220">Diaminopimelate biosynthesis</keyword>
<evidence type="ECO:0000256" key="9">
    <source>
        <dbReference type="ARBA" id="ARBA00037922"/>
    </source>
</evidence>
<dbReference type="RefSeq" id="WP_184619820.1">
    <property type="nucleotide sequence ID" value="NZ_JACHEX010000005.1"/>
</dbReference>
<dbReference type="PANTHER" id="PTHR20836">
    <property type="entry name" value="DIHYDRODIPICOLINATE REDUCTASE"/>
    <property type="match status" value="1"/>
</dbReference>
<dbReference type="HAMAP" id="MF_00102">
    <property type="entry name" value="DapB"/>
    <property type="match status" value="1"/>
</dbReference>
<dbReference type="GO" id="GO:0019877">
    <property type="term" value="P:diaminopimelate biosynthetic process"/>
    <property type="evidence" value="ECO:0007669"/>
    <property type="project" value="UniProtKB-UniRule"/>
</dbReference>
<keyword evidence="6 13" id="KW-0560">Oxidoreductase</keyword>
<evidence type="ECO:0000256" key="11">
    <source>
        <dbReference type="ARBA" id="ARBA00049080"/>
    </source>
</evidence>
<dbReference type="PROSITE" id="PS01298">
    <property type="entry name" value="DAPB"/>
    <property type="match status" value="1"/>
</dbReference>
<dbReference type="InterPro" id="IPR000846">
    <property type="entry name" value="DapB_N"/>
</dbReference>
<comment type="subunit">
    <text evidence="13">Homotetramer.</text>
</comment>
<dbReference type="SUPFAM" id="SSF51735">
    <property type="entry name" value="NAD(P)-binding Rossmann-fold domains"/>
    <property type="match status" value="1"/>
</dbReference>
<dbReference type="SUPFAM" id="SSF55347">
    <property type="entry name" value="Glyceraldehyde-3-phosphate dehydrogenase-like, C-terminal domain"/>
    <property type="match status" value="1"/>
</dbReference>
<evidence type="ECO:0000256" key="6">
    <source>
        <dbReference type="ARBA" id="ARBA00023002"/>
    </source>
</evidence>
<dbReference type="InterPro" id="IPR022663">
    <property type="entry name" value="DapB_C"/>
</dbReference>
<comment type="pathway">
    <text evidence="9 13">Amino-acid biosynthesis; L-lysine biosynthesis via DAP pathway; (S)-tetrahydrodipicolinate from L-aspartate: step 4/4.</text>
</comment>
<feature type="active site" description="Proton donor/acceptor" evidence="13">
    <location>
        <position position="127"/>
    </location>
</feature>
<comment type="similarity">
    <text evidence="1 13">Belongs to the DapB family.</text>
</comment>
<comment type="function">
    <text evidence="13">Catalyzes the conversion of 4-hydroxy-tetrahydrodipicolinate (HTPA) to tetrahydrodipicolinate.</text>
</comment>
<feature type="active site" description="Proton donor" evidence="13">
    <location>
        <position position="131"/>
    </location>
</feature>
<sequence length="217" mass="24257">MRFGVVGFKGKMGKVILDVFSNDGHTPVLLIDKDEIIEEDFPEVIVDFSTPDALEKTSSYCEKYNSNLVIGTTALTEKHLKILENLSKKVAVVQSYNFSIGINILLDLLEKATKMLKDWDCEITEIHHSKKKDKPSGTAILLKNALNREVKIHSLRLGGIPGDHTVLFSNEGELIEIKHRAISRKVFALGALKAAKFILNKKSGFYTFKDIIKEASI</sequence>
<evidence type="ECO:0000256" key="2">
    <source>
        <dbReference type="ARBA" id="ARBA00022490"/>
    </source>
</evidence>
<feature type="binding site" evidence="13">
    <location>
        <begin position="71"/>
        <end position="73"/>
    </location>
    <ligand>
        <name>NAD(+)</name>
        <dbReference type="ChEBI" id="CHEBI:57540"/>
    </ligand>
</feature>
<feature type="binding site" evidence="13">
    <location>
        <position position="128"/>
    </location>
    <ligand>
        <name>(S)-2,3,4,5-tetrahydrodipicolinate</name>
        <dbReference type="ChEBI" id="CHEBI:16845"/>
    </ligand>
</feature>
<evidence type="ECO:0000256" key="13">
    <source>
        <dbReference type="HAMAP-Rule" id="MF_00102"/>
    </source>
</evidence>
<dbReference type="PANTHER" id="PTHR20836:SF0">
    <property type="entry name" value="4-HYDROXY-TETRAHYDRODIPICOLINATE REDUCTASE 1, CHLOROPLASTIC-RELATED"/>
    <property type="match status" value="1"/>
</dbReference>
<dbReference type="GO" id="GO:0016726">
    <property type="term" value="F:oxidoreductase activity, acting on CH or CH2 groups, NAD or NADP as acceptor"/>
    <property type="evidence" value="ECO:0007669"/>
    <property type="project" value="UniProtKB-UniRule"/>
</dbReference>
<feature type="binding site" evidence="13">
    <location>
        <begin position="7"/>
        <end position="12"/>
    </location>
    <ligand>
        <name>NAD(+)</name>
        <dbReference type="ChEBI" id="CHEBI:57540"/>
    </ligand>
</feature>
<proteinExistence type="inferred from homology"/>
<dbReference type="GO" id="GO:0050661">
    <property type="term" value="F:NADP binding"/>
    <property type="evidence" value="ECO:0007669"/>
    <property type="project" value="UniProtKB-UniRule"/>
</dbReference>
<keyword evidence="4 13" id="KW-0521">NADP</keyword>
<comment type="subcellular location">
    <subcellularLocation>
        <location evidence="13">Cytoplasm</location>
    </subcellularLocation>
</comment>
<evidence type="ECO:0000256" key="12">
    <source>
        <dbReference type="ARBA" id="ARBA00049396"/>
    </source>
</evidence>
<dbReference type="GO" id="GO:0009089">
    <property type="term" value="P:lysine biosynthetic process via diaminopimelate"/>
    <property type="evidence" value="ECO:0007669"/>
    <property type="project" value="UniProtKB-UniRule"/>
</dbReference>
<feature type="binding site" evidence="13">
    <location>
        <begin position="95"/>
        <end position="98"/>
    </location>
    <ligand>
        <name>NAD(+)</name>
        <dbReference type="ChEBI" id="CHEBI:57540"/>
    </ligand>
</feature>
<evidence type="ECO:0000313" key="16">
    <source>
        <dbReference type="EMBL" id="MBB6063222.1"/>
    </source>
</evidence>
<dbReference type="AlphaFoldDB" id="A0A841GHW1"/>
<evidence type="ECO:0000256" key="3">
    <source>
        <dbReference type="ARBA" id="ARBA00022605"/>
    </source>
</evidence>
<dbReference type="InterPro" id="IPR022664">
    <property type="entry name" value="DapB_N_CS"/>
</dbReference>
<dbReference type="EC" id="1.17.1.8" evidence="10 13"/>
<dbReference type="PIRSF" id="PIRSF000161">
    <property type="entry name" value="DHPR"/>
    <property type="match status" value="1"/>
</dbReference>
<organism evidence="16 17">
    <name type="scientific">Thermosipho japonicus</name>
    <dbReference type="NCBI Taxonomy" id="90323"/>
    <lineage>
        <taxon>Bacteria</taxon>
        <taxon>Thermotogati</taxon>
        <taxon>Thermotogota</taxon>
        <taxon>Thermotogae</taxon>
        <taxon>Thermotogales</taxon>
        <taxon>Fervidobacteriaceae</taxon>
        <taxon>Thermosipho</taxon>
    </lineage>
</organism>
<feature type="domain" description="Dihydrodipicolinate reductase C-terminal" evidence="15">
    <location>
        <begin position="101"/>
        <end position="211"/>
    </location>
</feature>
<dbReference type="Gene3D" id="3.40.50.720">
    <property type="entry name" value="NAD(P)-binding Rossmann-like Domain"/>
    <property type="match status" value="2"/>
</dbReference>
<reference evidence="16 17" key="1">
    <citation type="submission" date="2020-08" db="EMBL/GenBank/DDBJ databases">
        <title>Genomic Encyclopedia of Type Strains, Phase IV (KMG-IV): sequencing the most valuable type-strain genomes for metagenomic binning, comparative biology and taxonomic classification.</title>
        <authorList>
            <person name="Goeker M."/>
        </authorList>
    </citation>
    <scope>NUCLEOTIDE SEQUENCE [LARGE SCALE GENOMIC DNA]</scope>
    <source>
        <strain evidence="16 17">DSM 13481</strain>
    </source>
</reference>
<evidence type="ECO:0000256" key="10">
    <source>
        <dbReference type="ARBA" id="ARBA00038983"/>
    </source>
</evidence>
<protein>
    <recommendedName>
        <fullName evidence="10 13">4-hydroxy-tetrahydrodipicolinate reductase</fullName>
        <shortName evidence="13">HTPA reductase</shortName>
        <ecNumber evidence="10 13">1.17.1.8</ecNumber>
    </recommendedName>
</protein>
<evidence type="ECO:0000256" key="7">
    <source>
        <dbReference type="ARBA" id="ARBA00023027"/>
    </source>
</evidence>
<keyword evidence="3 13" id="KW-0028">Amino-acid biosynthesis</keyword>
<comment type="caution">
    <text evidence="16">The sequence shown here is derived from an EMBL/GenBank/DDBJ whole genome shotgun (WGS) entry which is preliminary data.</text>
</comment>
<comment type="catalytic activity">
    <reaction evidence="12 13">
        <text>(S)-2,3,4,5-tetrahydrodipicolinate + NAD(+) + H2O = (2S,4S)-4-hydroxy-2,3,4,5-tetrahydrodipicolinate + NADH + H(+)</text>
        <dbReference type="Rhea" id="RHEA:35323"/>
        <dbReference type="ChEBI" id="CHEBI:15377"/>
        <dbReference type="ChEBI" id="CHEBI:15378"/>
        <dbReference type="ChEBI" id="CHEBI:16845"/>
        <dbReference type="ChEBI" id="CHEBI:57540"/>
        <dbReference type="ChEBI" id="CHEBI:57945"/>
        <dbReference type="ChEBI" id="CHEBI:67139"/>
        <dbReference type="EC" id="1.17.1.8"/>
    </reaction>
</comment>
<accession>A0A841GHW1</accession>
<dbReference type="GO" id="GO:0005829">
    <property type="term" value="C:cytosol"/>
    <property type="evidence" value="ECO:0007669"/>
    <property type="project" value="TreeGrafter"/>
</dbReference>
<dbReference type="EMBL" id="JACHEX010000005">
    <property type="protein sequence ID" value="MBB6063222.1"/>
    <property type="molecule type" value="Genomic_DNA"/>
</dbReference>
<dbReference type="CDD" id="cd02274">
    <property type="entry name" value="DHDPR_N"/>
    <property type="match status" value="1"/>
</dbReference>
<name>A0A841GHW1_9BACT</name>
<dbReference type="InterPro" id="IPR023940">
    <property type="entry name" value="DHDPR_bac"/>
</dbReference>
<dbReference type="UniPathway" id="UPA00034">
    <property type="reaction ID" value="UER00018"/>
</dbReference>
<dbReference type="Pfam" id="PF05173">
    <property type="entry name" value="DapB_C"/>
    <property type="match status" value="1"/>
</dbReference>
<keyword evidence="8 13" id="KW-0457">Lysine biosynthesis</keyword>
<evidence type="ECO:0000256" key="4">
    <source>
        <dbReference type="ARBA" id="ARBA00022857"/>
    </source>
</evidence>
<dbReference type="GO" id="GO:0008839">
    <property type="term" value="F:4-hydroxy-tetrahydrodipicolinate reductase"/>
    <property type="evidence" value="ECO:0007669"/>
    <property type="project" value="UniProtKB-EC"/>
</dbReference>
<dbReference type="GO" id="GO:0051287">
    <property type="term" value="F:NAD binding"/>
    <property type="evidence" value="ECO:0007669"/>
    <property type="project" value="UniProtKB-UniRule"/>
</dbReference>
<keyword evidence="17" id="KW-1185">Reference proteome</keyword>
<evidence type="ECO:0000256" key="1">
    <source>
        <dbReference type="ARBA" id="ARBA00006642"/>
    </source>
</evidence>
<feature type="binding site" evidence="13">
    <location>
        <position position="33"/>
    </location>
    <ligand>
        <name>NADP(+)</name>
        <dbReference type="ChEBI" id="CHEBI:58349"/>
    </ligand>
</feature>
<dbReference type="InterPro" id="IPR036291">
    <property type="entry name" value="NAD(P)-bd_dom_sf"/>
</dbReference>
<keyword evidence="2 13" id="KW-0963">Cytoplasm</keyword>
<dbReference type="Pfam" id="PF01113">
    <property type="entry name" value="DapB_N"/>
    <property type="match status" value="1"/>
</dbReference>
<feature type="domain" description="Dihydrodipicolinate reductase N-terminal" evidence="14">
    <location>
        <begin position="33"/>
        <end position="98"/>
    </location>
</feature>
<feature type="binding site" evidence="13">
    <location>
        <begin position="137"/>
        <end position="138"/>
    </location>
    <ligand>
        <name>(S)-2,3,4,5-tetrahydrodipicolinate</name>
        <dbReference type="ChEBI" id="CHEBI:16845"/>
    </ligand>
</feature>
<evidence type="ECO:0000313" key="17">
    <source>
        <dbReference type="Proteomes" id="UP000555828"/>
    </source>
</evidence>
<evidence type="ECO:0000259" key="14">
    <source>
        <dbReference type="Pfam" id="PF01113"/>
    </source>
</evidence>
<comment type="catalytic activity">
    <reaction evidence="11 13">
        <text>(S)-2,3,4,5-tetrahydrodipicolinate + NADP(+) + H2O = (2S,4S)-4-hydroxy-2,3,4,5-tetrahydrodipicolinate + NADPH + H(+)</text>
        <dbReference type="Rhea" id="RHEA:35331"/>
        <dbReference type="ChEBI" id="CHEBI:15377"/>
        <dbReference type="ChEBI" id="CHEBI:15378"/>
        <dbReference type="ChEBI" id="CHEBI:16845"/>
        <dbReference type="ChEBI" id="CHEBI:57783"/>
        <dbReference type="ChEBI" id="CHEBI:58349"/>
        <dbReference type="ChEBI" id="CHEBI:67139"/>
        <dbReference type="EC" id="1.17.1.8"/>
    </reaction>
</comment>
<keyword evidence="7 13" id="KW-0520">NAD</keyword>
<dbReference type="Proteomes" id="UP000555828">
    <property type="component" value="Unassembled WGS sequence"/>
</dbReference>
<evidence type="ECO:0000259" key="15">
    <source>
        <dbReference type="Pfam" id="PF05173"/>
    </source>
</evidence>
<gene>
    <name evidence="13" type="primary">dapB</name>
    <name evidence="16" type="ORF">HNP65_001686</name>
</gene>
<evidence type="ECO:0000256" key="5">
    <source>
        <dbReference type="ARBA" id="ARBA00022915"/>
    </source>
</evidence>
<comment type="caution">
    <text evidence="13">Was originally thought to be a dihydrodipicolinate reductase (DHDPR), catalyzing the conversion of dihydrodipicolinate to tetrahydrodipicolinate. However, it was shown in E.coli that the substrate of the enzymatic reaction is not dihydrodipicolinate (DHDP) but in fact (2S,4S)-4-hydroxy-2,3,4,5-tetrahydrodipicolinic acid (HTPA), the product released by the DapA-catalyzed reaction.</text>
</comment>
<evidence type="ECO:0000256" key="8">
    <source>
        <dbReference type="ARBA" id="ARBA00023154"/>
    </source>
</evidence>
<feature type="binding site" evidence="13">
    <location>
        <position position="32"/>
    </location>
    <ligand>
        <name>NAD(+)</name>
        <dbReference type="ChEBI" id="CHEBI:57540"/>
    </ligand>
</feature>